<dbReference type="Gene3D" id="3.30.559.10">
    <property type="entry name" value="Chloramphenicol acetyltransferase-like domain"/>
    <property type="match status" value="1"/>
</dbReference>
<dbReference type="PANTHER" id="PTHR45527:SF1">
    <property type="entry name" value="FATTY ACID SYNTHASE"/>
    <property type="match status" value="1"/>
</dbReference>
<dbReference type="Proteomes" id="UP001519363">
    <property type="component" value="Unassembled WGS sequence"/>
</dbReference>
<proteinExistence type="predicted"/>
<dbReference type="PANTHER" id="PTHR45527">
    <property type="entry name" value="NONRIBOSOMAL PEPTIDE SYNTHETASE"/>
    <property type="match status" value="1"/>
</dbReference>
<dbReference type="InterPro" id="IPR001242">
    <property type="entry name" value="Condensation_dom"/>
</dbReference>
<evidence type="ECO:0000259" key="1">
    <source>
        <dbReference type="Pfam" id="PF00668"/>
    </source>
</evidence>
<dbReference type="InterPro" id="IPR023213">
    <property type="entry name" value="CAT-like_dom_sf"/>
</dbReference>
<dbReference type="RefSeq" id="WP_086785830.1">
    <property type="nucleotide sequence ID" value="NZ_JAGIOO010000001.1"/>
</dbReference>
<dbReference type="Pfam" id="PF00668">
    <property type="entry name" value="Condensation"/>
    <property type="match status" value="1"/>
</dbReference>
<sequence length="447" mass="47871">MSLPLSLEQQLYFQMCAPDFRHRTITTVRRLRGPLDVAAFTASVTEVVNRHDALRIRVDRAGEPVQHIAPPVNEFPVTVLDGFSAQEYEKAVDAAWRLVSEDIAVATEGPLRVRLLRLAGDDHLLAMAEHDIAADSWSSALVLTEVFTAYRHRLGEGPALEPVPGSFAGHVSEQAAAGERLTGEQLSFWRTAFTASAVDVVDPAVRRNDGLLTRLDSGLDSETTAAVKAFAAKAKATPFAATLGAAAAAVGAEYGSGAVRLTTALLGRDGRGTRELAGVFHRLADIRVDLPAGLALGELARGAMKSTMDSARHTRPPYSYTRLLAELAEQGYERAGEQLHRIRTGAGGRALNVAFEFVMPGEDPAPAEASLAVEPVDLSAYSEQVRYKAYDLIFVVGFGTEVYLGCFHNEEVVDAPTAARLVGRMSAVLRNCTPDNLAAAVADAVLV</sequence>
<keyword evidence="3" id="KW-1185">Reference proteome</keyword>
<comment type="caution">
    <text evidence="2">The sequence shown here is derived from an EMBL/GenBank/DDBJ whole genome shotgun (WGS) entry which is preliminary data.</text>
</comment>
<evidence type="ECO:0000313" key="2">
    <source>
        <dbReference type="EMBL" id="MBP2472209.1"/>
    </source>
</evidence>
<reference evidence="2 3" key="1">
    <citation type="submission" date="2021-03" db="EMBL/GenBank/DDBJ databases">
        <title>Sequencing the genomes of 1000 actinobacteria strains.</title>
        <authorList>
            <person name="Klenk H.-P."/>
        </authorList>
    </citation>
    <scope>NUCLEOTIDE SEQUENCE [LARGE SCALE GENOMIC DNA]</scope>
    <source>
        <strain evidence="2 3">DSM 44580</strain>
    </source>
</reference>
<accession>A0ABS5A7K4</accession>
<feature type="domain" description="Condensation" evidence="1">
    <location>
        <begin position="3"/>
        <end position="328"/>
    </location>
</feature>
<name>A0ABS5A7K4_9PSEU</name>
<dbReference type="Gene3D" id="3.30.559.30">
    <property type="entry name" value="Nonribosomal peptide synthetase, condensation domain"/>
    <property type="match status" value="1"/>
</dbReference>
<evidence type="ECO:0000313" key="3">
    <source>
        <dbReference type="Proteomes" id="UP001519363"/>
    </source>
</evidence>
<organism evidence="2 3">
    <name type="scientific">Crossiella equi</name>
    <dbReference type="NCBI Taxonomy" id="130796"/>
    <lineage>
        <taxon>Bacteria</taxon>
        <taxon>Bacillati</taxon>
        <taxon>Actinomycetota</taxon>
        <taxon>Actinomycetes</taxon>
        <taxon>Pseudonocardiales</taxon>
        <taxon>Pseudonocardiaceae</taxon>
        <taxon>Crossiella</taxon>
    </lineage>
</organism>
<dbReference type="EMBL" id="JAGIOO010000001">
    <property type="protein sequence ID" value="MBP2472209.1"/>
    <property type="molecule type" value="Genomic_DNA"/>
</dbReference>
<protein>
    <recommendedName>
        <fullName evidence="1">Condensation domain-containing protein</fullName>
    </recommendedName>
</protein>
<gene>
    <name evidence="2" type="ORF">JOF53_001081</name>
</gene>
<dbReference type="SUPFAM" id="SSF52777">
    <property type="entry name" value="CoA-dependent acyltransferases"/>
    <property type="match status" value="2"/>
</dbReference>